<accession>A0A0L6UDQ2</accession>
<protein>
    <submittedName>
        <fullName evidence="1">Uncharacterized protein</fullName>
    </submittedName>
</protein>
<evidence type="ECO:0000313" key="1">
    <source>
        <dbReference type="EMBL" id="KNZ46656.1"/>
    </source>
</evidence>
<evidence type="ECO:0000313" key="2">
    <source>
        <dbReference type="Proteomes" id="UP000037035"/>
    </source>
</evidence>
<keyword evidence="2" id="KW-1185">Reference proteome</keyword>
<dbReference type="Proteomes" id="UP000037035">
    <property type="component" value="Unassembled WGS sequence"/>
</dbReference>
<organism evidence="1 2">
    <name type="scientific">Puccinia sorghi</name>
    <dbReference type="NCBI Taxonomy" id="27349"/>
    <lineage>
        <taxon>Eukaryota</taxon>
        <taxon>Fungi</taxon>
        <taxon>Dikarya</taxon>
        <taxon>Basidiomycota</taxon>
        <taxon>Pucciniomycotina</taxon>
        <taxon>Pucciniomycetes</taxon>
        <taxon>Pucciniales</taxon>
        <taxon>Pucciniaceae</taxon>
        <taxon>Puccinia</taxon>
    </lineage>
</organism>
<dbReference type="AlphaFoldDB" id="A0A0L6UDQ2"/>
<gene>
    <name evidence="1" type="ORF">VP01_708g5</name>
</gene>
<dbReference type="VEuPathDB" id="FungiDB:VP01_708g5"/>
<dbReference type="EMBL" id="LAVV01012483">
    <property type="protein sequence ID" value="KNZ46656.1"/>
    <property type="molecule type" value="Genomic_DNA"/>
</dbReference>
<reference evidence="1 2" key="1">
    <citation type="submission" date="2015-08" db="EMBL/GenBank/DDBJ databases">
        <title>Next Generation Sequencing and Analysis of the Genome of Puccinia sorghi L Schw, the Causal Agent of Maize Common Rust.</title>
        <authorList>
            <person name="Rochi L."/>
            <person name="Burguener G."/>
            <person name="Darino M."/>
            <person name="Turjanski A."/>
            <person name="Kreff E."/>
            <person name="Dieguez M.J."/>
            <person name="Sacco F."/>
        </authorList>
    </citation>
    <scope>NUCLEOTIDE SEQUENCE [LARGE SCALE GENOMIC DNA]</scope>
    <source>
        <strain evidence="1 2">RO10H11247</strain>
    </source>
</reference>
<comment type="caution">
    <text evidence="1">The sequence shown here is derived from an EMBL/GenBank/DDBJ whole genome shotgun (WGS) entry which is preliminary data.</text>
</comment>
<proteinExistence type="predicted"/>
<sequence>MENDLTPEQTRHLFLQLQEEVSRLRAGVATIQQSHQATPPHRSFESDDTESLQRQILKAFIRSPLATHNEVNPRNSKAILA</sequence>
<name>A0A0L6UDQ2_9BASI</name>